<evidence type="ECO:0000313" key="1">
    <source>
        <dbReference type="EMBL" id="KFI74210.1"/>
    </source>
</evidence>
<name>A0A087BT60_9BIFI</name>
<dbReference type="AlphaFoldDB" id="A0A087BT60"/>
<proteinExistence type="predicted"/>
<sequence length="140" mass="16238">MCTSLADPWFPFINARNRIRENINAERREQGNEATTMPSAEMEWHKHAHAKTSITHHCRACHSQRHTARGILSMLESRDPILHISGRSHLRALHAAHTECRSLRVPLTQRTVRFRDTLSHCRVQCPAQLPQLLLIRLCRQ</sequence>
<evidence type="ECO:0000313" key="2">
    <source>
        <dbReference type="Proteomes" id="UP000029014"/>
    </source>
</evidence>
<comment type="caution">
    <text evidence="1">The sequence shown here is derived from an EMBL/GenBank/DDBJ whole genome shotgun (WGS) entry which is preliminary data.</text>
</comment>
<dbReference type="Proteomes" id="UP000029014">
    <property type="component" value="Unassembled WGS sequence"/>
</dbReference>
<gene>
    <name evidence="1" type="ORF">BMIN_3003</name>
</gene>
<keyword evidence="2" id="KW-1185">Reference proteome</keyword>
<organism evidence="1 2">
    <name type="scientific">Bifidobacterium minimum</name>
    <dbReference type="NCBI Taxonomy" id="1693"/>
    <lineage>
        <taxon>Bacteria</taxon>
        <taxon>Bacillati</taxon>
        <taxon>Actinomycetota</taxon>
        <taxon>Actinomycetes</taxon>
        <taxon>Bifidobacteriales</taxon>
        <taxon>Bifidobacteriaceae</taxon>
        <taxon>Bifidobacterium</taxon>
    </lineage>
</organism>
<dbReference type="EMBL" id="JGZD01000001">
    <property type="protein sequence ID" value="KFI74210.1"/>
    <property type="molecule type" value="Genomic_DNA"/>
</dbReference>
<accession>A0A087BT60</accession>
<reference evidence="1 2" key="1">
    <citation type="submission" date="2014-03" db="EMBL/GenBank/DDBJ databases">
        <title>Genomics of Bifidobacteria.</title>
        <authorList>
            <person name="Ventura M."/>
            <person name="Milani C."/>
            <person name="Lugli G.A."/>
        </authorList>
    </citation>
    <scope>NUCLEOTIDE SEQUENCE [LARGE SCALE GENOMIC DNA]</scope>
    <source>
        <strain evidence="1 2">LMG 11592</strain>
    </source>
</reference>
<protein>
    <submittedName>
        <fullName evidence="1">Uncharacterized protein</fullName>
    </submittedName>
</protein>